<reference evidence="3 4" key="1">
    <citation type="submission" date="2019-03" db="EMBL/GenBank/DDBJ databases">
        <title>Deep-cultivation of Planctomycetes and their phenomic and genomic characterization uncovers novel biology.</title>
        <authorList>
            <person name="Wiegand S."/>
            <person name="Jogler M."/>
            <person name="Boedeker C."/>
            <person name="Pinto D."/>
            <person name="Vollmers J."/>
            <person name="Rivas-Marin E."/>
            <person name="Kohn T."/>
            <person name="Peeters S.H."/>
            <person name="Heuer A."/>
            <person name="Rast P."/>
            <person name="Oberbeckmann S."/>
            <person name="Bunk B."/>
            <person name="Jeske O."/>
            <person name="Meyerdierks A."/>
            <person name="Storesund J.E."/>
            <person name="Kallscheuer N."/>
            <person name="Luecker S."/>
            <person name="Lage O.M."/>
            <person name="Pohl T."/>
            <person name="Merkel B.J."/>
            <person name="Hornburger P."/>
            <person name="Mueller R.-W."/>
            <person name="Bruemmer F."/>
            <person name="Labrenz M."/>
            <person name="Spormann A.M."/>
            <person name="Op den Camp H."/>
            <person name="Overmann J."/>
            <person name="Amann R."/>
            <person name="Jetten M.S.M."/>
            <person name="Mascher T."/>
            <person name="Medema M.H."/>
            <person name="Devos D.P."/>
            <person name="Kaster A.-K."/>
            <person name="Ovreas L."/>
            <person name="Rohde M."/>
            <person name="Galperin M.Y."/>
            <person name="Jogler C."/>
        </authorList>
    </citation>
    <scope>NUCLEOTIDE SEQUENCE [LARGE SCALE GENOMIC DNA]</scope>
    <source>
        <strain evidence="3 4">V202</strain>
    </source>
</reference>
<accession>A0A517WUA1</accession>
<gene>
    <name evidence="3" type="ORF">V202x_22100</name>
</gene>
<evidence type="ECO:0000313" key="4">
    <source>
        <dbReference type="Proteomes" id="UP000318384"/>
    </source>
</evidence>
<evidence type="ECO:0000256" key="2">
    <source>
        <dbReference type="SAM" id="MobiDB-lite"/>
    </source>
</evidence>
<dbReference type="RefSeq" id="WP_145174168.1">
    <property type="nucleotide sequence ID" value="NZ_CP037422.1"/>
</dbReference>
<sequence length="192" mass="22076">MSTTFFAIAITAALGGDPAISNGAYYGATEIPGGAYYPTTDGPVTSGGVTGGIFGDELYPFDSQHPWQHGYFQEISPYSGYHFFRPYNYRHVLSQSQVAAGWGITPQLTYSQHFWNRYQEQAAWKNYALPRREKDLERIQQRKEALKRQTSYYQQQPVMVPVQYQQQFQPQQQFQQQPIQIQSPELSQAPRY</sequence>
<organism evidence="3 4">
    <name type="scientific">Gimesia aquarii</name>
    <dbReference type="NCBI Taxonomy" id="2527964"/>
    <lineage>
        <taxon>Bacteria</taxon>
        <taxon>Pseudomonadati</taxon>
        <taxon>Planctomycetota</taxon>
        <taxon>Planctomycetia</taxon>
        <taxon>Planctomycetales</taxon>
        <taxon>Planctomycetaceae</taxon>
        <taxon>Gimesia</taxon>
    </lineage>
</organism>
<dbReference type="Proteomes" id="UP000318384">
    <property type="component" value="Chromosome"/>
</dbReference>
<evidence type="ECO:0000313" key="3">
    <source>
        <dbReference type="EMBL" id="QDU08840.1"/>
    </source>
</evidence>
<feature type="coiled-coil region" evidence="1">
    <location>
        <begin position="129"/>
        <end position="156"/>
    </location>
</feature>
<proteinExistence type="predicted"/>
<keyword evidence="4" id="KW-1185">Reference proteome</keyword>
<feature type="compositionally biased region" description="Low complexity" evidence="2">
    <location>
        <begin position="173"/>
        <end position="182"/>
    </location>
</feature>
<feature type="region of interest" description="Disordered" evidence="2">
    <location>
        <begin position="173"/>
        <end position="192"/>
    </location>
</feature>
<dbReference type="EMBL" id="CP037422">
    <property type="protein sequence ID" value="QDU08840.1"/>
    <property type="molecule type" value="Genomic_DNA"/>
</dbReference>
<name>A0A517WUA1_9PLAN</name>
<evidence type="ECO:0000256" key="1">
    <source>
        <dbReference type="SAM" id="Coils"/>
    </source>
</evidence>
<dbReference type="OrthoDB" id="212148at2"/>
<dbReference type="AlphaFoldDB" id="A0A517WUA1"/>
<keyword evidence="1" id="KW-0175">Coiled coil</keyword>
<protein>
    <submittedName>
        <fullName evidence="3">Uncharacterized protein</fullName>
    </submittedName>
</protein>